<feature type="non-terminal residue" evidence="1">
    <location>
        <position position="1"/>
    </location>
</feature>
<gene>
    <name evidence="1" type="ORF">H4R34_005957</name>
</gene>
<dbReference type="AlphaFoldDB" id="A0A9W8E9S8"/>
<proteinExistence type="predicted"/>
<evidence type="ECO:0000313" key="2">
    <source>
        <dbReference type="Proteomes" id="UP001151582"/>
    </source>
</evidence>
<dbReference type="Proteomes" id="UP001151582">
    <property type="component" value="Unassembled WGS sequence"/>
</dbReference>
<organism evidence="1 2">
    <name type="scientific">Dimargaris verticillata</name>
    <dbReference type="NCBI Taxonomy" id="2761393"/>
    <lineage>
        <taxon>Eukaryota</taxon>
        <taxon>Fungi</taxon>
        <taxon>Fungi incertae sedis</taxon>
        <taxon>Zoopagomycota</taxon>
        <taxon>Kickxellomycotina</taxon>
        <taxon>Dimargaritomycetes</taxon>
        <taxon>Dimargaritales</taxon>
        <taxon>Dimargaritaceae</taxon>
        <taxon>Dimargaris</taxon>
    </lineage>
</organism>
<evidence type="ECO:0000313" key="1">
    <source>
        <dbReference type="EMBL" id="KAJ1970765.1"/>
    </source>
</evidence>
<protein>
    <submittedName>
        <fullName evidence="1">Uncharacterized protein</fullName>
    </submittedName>
</protein>
<reference evidence="1" key="1">
    <citation type="submission" date="2022-07" db="EMBL/GenBank/DDBJ databases">
        <title>Phylogenomic reconstructions and comparative analyses of Kickxellomycotina fungi.</title>
        <authorList>
            <person name="Reynolds N.K."/>
            <person name="Stajich J.E."/>
            <person name="Barry K."/>
            <person name="Grigoriev I.V."/>
            <person name="Crous P."/>
            <person name="Smith M.E."/>
        </authorList>
    </citation>
    <scope>NUCLEOTIDE SEQUENCE</scope>
    <source>
        <strain evidence="1">RSA 567</strain>
    </source>
</reference>
<comment type="caution">
    <text evidence="1">The sequence shown here is derived from an EMBL/GenBank/DDBJ whole genome shotgun (WGS) entry which is preliminary data.</text>
</comment>
<sequence>KSVMTLLSAIDKANGCVFGGLASGNESIMATAIKAESQQDIFDIQDQYIDNPELYRDSLQTSPPPEATSTDL</sequence>
<name>A0A9W8E9S8_9FUNG</name>
<keyword evidence="2" id="KW-1185">Reference proteome</keyword>
<dbReference type="EMBL" id="JANBQB010001632">
    <property type="protein sequence ID" value="KAJ1970765.1"/>
    <property type="molecule type" value="Genomic_DNA"/>
</dbReference>
<accession>A0A9W8E9S8</accession>